<organism evidence="1 2">
    <name type="scientific">Trifolium medium</name>
    <dbReference type="NCBI Taxonomy" id="97028"/>
    <lineage>
        <taxon>Eukaryota</taxon>
        <taxon>Viridiplantae</taxon>
        <taxon>Streptophyta</taxon>
        <taxon>Embryophyta</taxon>
        <taxon>Tracheophyta</taxon>
        <taxon>Spermatophyta</taxon>
        <taxon>Magnoliopsida</taxon>
        <taxon>eudicotyledons</taxon>
        <taxon>Gunneridae</taxon>
        <taxon>Pentapetalae</taxon>
        <taxon>rosids</taxon>
        <taxon>fabids</taxon>
        <taxon>Fabales</taxon>
        <taxon>Fabaceae</taxon>
        <taxon>Papilionoideae</taxon>
        <taxon>50 kb inversion clade</taxon>
        <taxon>NPAAA clade</taxon>
        <taxon>Hologalegina</taxon>
        <taxon>IRL clade</taxon>
        <taxon>Trifolieae</taxon>
        <taxon>Trifolium</taxon>
    </lineage>
</organism>
<protein>
    <submittedName>
        <fullName evidence="1">Uncharacterized protein</fullName>
    </submittedName>
</protein>
<proteinExistence type="predicted"/>
<dbReference type="EMBL" id="LXQA011300827">
    <property type="protein sequence ID" value="MCI92427.1"/>
    <property type="molecule type" value="Genomic_DNA"/>
</dbReference>
<feature type="non-terminal residue" evidence="1">
    <location>
        <position position="1"/>
    </location>
</feature>
<accession>A0A392VWU1</accession>
<keyword evidence="2" id="KW-1185">Reference proteome</keyword>
<dbReference type="Proteomes" id="UP000265520">
    <property type="component" value="Unassembled WGS sequence"/>
</dbReference>
<comment type="caution">
    <text evidence="1">The sequence shown here is derived from an EMBL/GenBank/DDBJ whole genome shotgun (WGS) entry which is preliminary data.</text>
</comment>
<evidence type="ECO:0000313" key="1">
    <source>
        <dbReference type="EMBL" id="MCI92427.1"/>
    </source>
</evidence>
<reference evidence="1 2" key="1">
    <citation type="journal article" date="2018" name="Front. Plant Sci.">
        <title>Red Clover (Trifolium pratense) and Zigzag Clover (T. medium) - A Picture of Genomic Similarities and Differences.</title>
        <authorList>
            <person name="Dluhosova J."/>
            <person name="Istvanek J."/>
            <person name="Nedelnik J."/>
            <person name="Repkova J."/>
        </authorList>
    </citation>
    <scope>NUCLEOTIDE SEQUENCE [LARGE SCALE GENOMIC DNA]</scope>
    <source>
        <strain evidence="2">cv. 10/8</strain>
        <tissue evidence="1">Leaf</tissue>
    </source>
</reference>
<sequence>VVNEACHTSTLQYKRGLEWPIHLEEMTPIRYNPIF</sequence>
<name>A0A392VWU1_9FABA</name>
<dbReference type="AlphaFoldDB" id="A0A392VWU1"/>
<evidence type="ECO:0000313" key="2">
    <source>
        <dbReference type="Proteomes" id="UP000265520"/>
    </source>
</evidence>